<feature type="compositionally biased region" description="Acidic residues" evidence="5">
    <location>
        <begin position="943"/>
        <end position="952"/>
    </location>
</feature>
<dbReference type="GO" id="GO:0000082">
    <property type="term" value="P:G1/S transition of mitotic cell cycle"/>
    <property type="evidence" value="ECO:0007669"/>
    <property type="project" value="EnsemblFungi"/>
</dbReference>
<dbReference type="InterPro" id="IPR019734">
    <property type="entry name" value="TPR_rpt"/>
</dbReference>
<dbReference type="GO" id="GO:0006353">
    <property type="term" value="P:DNA-templated transcription termination"/>
    <property type="evidence" value="ECO:0007669"/>
    <property type="project" value="EnsemblFungi"/>
</dbReference>
<dbReference type="GO" id="GO:0031126">
    <property type="term" value="P:sno(s)RNA 3'-end processing"/>
    <property type="evidence" value="ECO:0007669"/>
    <property type="project" value="EnsemblFungi"/>
</dbReference>
<organism evidence="6 7">
    <name type="scientific">Kuraishia capsulata CBS 1993</name>
    <dbReference type="NCBI Taxonomy" id="1382522"/>
    <lineage>
        <taxon>Eukaryota</taxon>
        <taxon>Fungi</taxon>
        <taxon>Dikarya</taxon>
        <taxon>Ascomycota</taxon>
        <taxon>Saccharomycotina</taxon>
        <taxon>Pichiomycetes</taxon>
        <taxon>Pichiales</taxon>
        <taxon>Pichiaceae</taxon>
        <taxon>Kuraishia</taxon>
    </lineage>
</organism>
<dbReference type="GO" id="GO:0061629">
    <property type="term" value="F:RNA polymerase II-specific DNA-binding transcription factor binding"/>
    <property type="evidence" value="ECO:0007669"/>
    <property type="project" value="EnsemblFungi"/>
</dbReference>
<dbReference type="GeneID" id="34520161"/>
<keyword evidence="7" id="KW-1185">Reference proteome</keyword>
<dbReference type="GO" id="GO:0060260">
    <property type="term" value="P:regulation of transcription initiation by RNA polymerase II"/>
    <property type="evidence" value="ECO:0007669"/>
    <property type="project" value="EnsemblFungi"/>
</dbReference>
<dbReference type="GO" id="GO:1990269">
    <property type="term" value="F:RNA polymerase II C-terminal domain phosphoserine binding"/>
    <property type="evidence" value="ECO:0007669"/>
    <property type="project" value="EnsemblFungi"/>
</dbReference>
<feature type="region of interest" description="Disordered" evidence="5">
    <location>
        <begin position="937"/>
        <end position="1049"/>
    </location>
</feature>
<evidence type="ECO:0000256" key="2">
    <source>
        <dbReference type="ARBA" id="ARBA00022803"/>
    </source>
</evidence>
<dbReference type="Pfam" id="PF13432">
    <property type="entry name" value="TPR_16"/>
    <property type="match status" value="2"/>
</dbReference>
<keyword evidence="4" id="KW-0175">Coiled coil</keyword>
<dbReference type="GO" id="GO:0016593">
    <property type="term" value="C:Cdc73/Paf1 complex"/>
    <property type="evidence" value="ECO:0007669"/>
    <property type="project" value="EnsemblFungi"/>
</dbReference>
<dbReference type="GO" id="GO:0001015">
    <property type="term" value="P:snoRNA transcription by RNA polymerase II"/>
    <property type="evidence" value="ECO:0007669"/>
    <property type="project" value="EnsemblFungi"/>
</dbReference>
<dbReference type="GO" id="GO:0006368">
    <property type="term" value="P:transcription elongation by RNA polymerase II"/>
    <property type="evidence" value="ECO:0007669"/>
    <property type="project" value="EnsemblFungi"/>
</dbReference>
<accession>W6MJQ1</accession>
<dbReference type="AlphaFoldDB" id="W6MJQ1"/>
<dbReference type="GO" id="GO:1901525">
    <property type="term" value="P:negative regulation of mitophagy"/>
    <property type="evidence" value="ECO:0007669"/>
    <property type="project" value="EnsemblFungi"/>
</dbReference>
<dbReference type="GO" id="GO:0031124">
    <property type="term" value="P:mRNA 3'-end processing"/>
    <property type="evidence" value="ECO:0007669"/>
    <property type="project" value="EnsemblFungi"/>
</dbReference>
<keyword evidence="2 3" id="KW-0802">TPR repeat</keyword>
<reference evidence="6" key="2">
    <citation type="submission" date="2014-02" db="EMBL/GenBank/DDBJ databases">
        <title>Complete DNA sequence of /Kuraishia capsulata/ illustrates novel genomic features among budding yeasts (/Saccharomycotina/).</title>
        <authorList>
            <person name="Morales L."/>
            <person name="Noel B."/>
            <person name="Porcel B."/>
            <person name="Marcet-Houben M."/>
            <person name="Hullo M-F."/>
            <person name="Sacerdot C."/>
            <person name="Tekaia F."/>
            <person name="Leh-Louis V."/>
            <person name="Despons L."/>
            <person name="Khanna V."/>
            <person name="Aury J-M."/>
            <person name="Barbe V."/>
            <person name="Couloux A."/>
            <person name="Labadie K."/>
            <person name="Pelletier E."/>
            <person name="Souciet J-L."/>
            <person name="Boekhout T."/>
            <person name="Gabaldon T."/>
            <person name="Wincker P."/>
            <person name="Dujon B."/>
        </authorList>
    </citation>
    <scope>NUCLEOTIDE SEQUENCE</scope>
    <source>
        <strain evidence="6">CBS 1993</strain>
    </source>
</reference>
<feature type="region of interest" description="Disordered" evidence="5">
    <location>
        <begin position="912"/>
        <end position="931"/>
    </location>
</feature>
<evidence type="ECO:0000313" key="7">
    <source>
        <dbReference type="Proteomes" id="UP000019384"/>
    </source>
</evidence>
<dbReference type="EMBL" id="HG793127">
    <property type="protein sequence ID" value="CDK26774.1"/>
    <property type="molecule type" value="Genomic_DNA"/>
</dbReference>
<dbReference type="PROSITE" id="PS50005">
    <property type="entry name" value="TPR"/>
    <property type="match status" value="1"/>
</dbReference>
<dbReference type="PANTHER" id="PTHR14027">
    <property type="entry name" value="RNA POLYMERASE-ASSOCIATED PROTEIN CTR9"/>
    <property type="match status" value="1"/>
</dbReference>
<dbReference type="GO" id="GO:0006362">
    <property type="term" value="P:transcription elongation by RNA polymerase I"/>
    <property type="evidence" value="ECO:0007669"/>
    <property type="project" value="EnsemblFungi"/>
</dbReference>
<reference evidence="6" key="1">
    <citation type="submission" date="2013-12" db="EMBL/GenBank/DDBJ databases">
        <authorList>
            <person name="Genoscope - CEA"/>
        </authorList>
    </citation>
    <scope>NUCLEOTIDE SEQUENCE</scope>
    <source>
        <strain evidence="6">CBS 1993</strain>
    </source>
</reference>
<dbReference type="GO" id="GO:0045142">
    <property type="term" value="F:triplex DNA binding"/>
    <property type="evidence" value="ECO:0007669"/>
    <property type="project" value="EnsemblFungi"/>
</dbReference>
<sequence length="1049" mass="117889">MPSLDVSESLGLDYYVQVLDSAVAQQWTSSTISIPLKGDEEVVIDANDELPEDPTELCDLLENEEAGKDQWLSIARAYANQGRFDESAEVIKRGLSSSTIIDSTSDVQASFHTFLAWLYLSQQFKSQDSFSLDLANNESNTAFSLNPESLNTGLAMGILSLESEGKLDRASSIFDDILKRQPSNCYAFMGKAKVLFQKGNYSASLKLFQTVLSNNPLITPDPRIGIGLCFWKLDNKLLARKAWENSLKVNPDSKSIAKLLLCFSAFDECFTGSQSDEHFLAGYAEALTQLKEIYTGGSHDESILIVLASYYYSCGKYDLVDQICNKVLASSKSPSVVGDAQFWLGRCRFAERQYVEAQKHFLDSIKAKDDNLLAKIGYGQCQIARGEFGEAIISFEKVLKENPKTLEVIYILGILYSKDKSSTTKSISYLEKYLQLCKESGFTVYLPAYLSLSQAYEDENTTKSLKYLQQAKELLESEQKNVPYSLLNNIGVFSLLRVEKGNPSVDIFDEALEAHKEQAGSDAVSVILKYNKARALESSQETVSDAIRLYEEILDVCPNYASAKIRWLLLSSLSGDNVVKNEVLNLLEANPDDLEVRSFYGWYARRYGRQQDIKQEAESEHHRDTLVKYDSHDLYALISLGNVYCAIARDIRNGSAKDEERKNGYYIRAAQLYQKVLSIDPKNAYAAQGIAIIFADRKQSGAALEIFRKVRDSLQDMSVYINLGNCLVEVKQYAKAIESYDIALSKFTSGEDSRLFVLLGRAWYGRGAFEKNLDAIRQSLDFSKKAYALNPIPALSFNVAFVQFQVADFIRRLPEQKRTVESLEDALQELEEAISSLEKLADEPHPPYPAEDIKARASMGTNTLKNQLIRCIEEQKQYEIKTAERLEEAKKLRAEQEEKLAEAKERELAAARENEKRLAEERRKLQVEAEDWIKNQIDLAKDENDELEPTEDGAEKEPKKKKAASGTRKTRKKKAKIVDSDEEEAAGESKGPVPKKRRVNSKKPELSNEFVVDSEEDMPDVNSDANDDPSEKEANPSDDGDDGEEEGLF</sequence>
<dbReference type="Gene3D" id="1.25.40.10">
    <property type="entry name" value="Tetratricopeptide repeat domain"/>
    <property type="match status" value="3"/>
</dbReference>
<feature type="compositionally biased region" description="Basic residues" evidence="5">
    <location>
        <begin position="959"/>
        <end position="975"/>
    </location>
</feature>
<dbReference type="HOGENOM" id="CLU_003008_0_1_1"/>
<feature type="compositionally biased region" description="Acidic residues" evidence="5">
    <location>
        <begin position="1012"/>
        <end position="1028"/>
    </location>
</feature>
<name>W6MJQ1_9ASCO</name>
<dbReference type="OrthoDB" id="343875at2759"/>
<dbReference type="SUPFAM" id="SSF48452">
    <property type="entry name" value="TPR-like"/>
    <property type="match status" value="3"/>
</dbReference>
<dbReference type="SMART" id="SM00028">
    <property type="entry name" value="TPR"/>
    <property type="match status" value="9"/>
</dbReference>
<keyword evidence="1" id="KW-0677">Repeat</keyword>
<feature type="compositionally biased region" description="Acidic residues" evidence="5">
    <location>
        <begin position="1036"/>
        <end position="1049"/>
    </location>
</feature>
<proteinExistence type="predicted"/>
<evidence type="ECO:0000256" key="5">
    <source>
        <dbReference type="SAM" id="MobiDB-lite"/>
    </source>
</evidence>
<dbReference type="RefSeq" id="XP_022458773.1">
    <property type="nucleotide sequence ID" value="XM_022603027.1"/>
</dbReference>
<dbReference type="Proteomes" id="UP000019384">
    <property type="component" value="Unassembled WGS sequence"/>
</dbReference>
<evidence type="ECO:0000256" key="1">
    <source>
        <dbReference type="ARBA" id="ARBA00022737"/>
    </source>
</evidence>
<gene>
    <name evidence="6" type="ORF">KUCA_T00002748001</name>
</gene>
<dbReference type="GO" id="GO:0090262">
    <property type="term" value="P:regulation of transcription-coupled nucleotide-excision repair"/>
    <property type="evidence" value="ECO:0007669"/>
    <property type="project" value="EnsemblFungi"/>
</dbReference>
<dbReference type="GO" id="GO:0000791">
    <property type="term" value="C:euchromatin"/>
    <property type="evidence" value="ECO:0007669"/>
    <property type="project" value="EnsemblFungi"/>
</dbReference>
<evidence type="ECO:0000313" key="6">
    <source>
        <dbReference type="EMBL" id="CDK26774.1"/>
    </source>
</evidence>
<dbReference type="InterPro" id="IPR031101">
    <property type="entry name" value="Ctr9"/>
</dbReference>
<dbReference type="GO" id="GO:0003712">
    <property type="term" value="F:transcription coregulator activity"/>
    <property type="evidence" value="ECO:0007669"/>
    <property type="project" value="EnsemblFungi"/>
</dbReference>
<dbReference type="GO" id="GO:2001209">
    <property type="term" value="P:positive regulation of transcription elongation by RNA polymerase I"/>
    <property type="evidence" value="ECO:0007669"/>
    <property type="project" value="EnsemblFungi"/>
</dbReference>
<dbReference type="PANTHER" id="PTHR14027:SF2">
    <property type="entry name" value="RNA POLYMERASE-ASSOCIATED PROTEIN CTR9 HOMOLOG"/>
    <property type="match status" value="1"/>
</dbReference>
<protein>
    <submittedName>
        <fullName evidence="6">Uncharacterized protein</fullName>
    </submittedName>
</protein>
<evidence type="ECO:0000256" key="3">
    <source>
        <dbReference type="PROSITE-ProRule" id="PRU00339"/>
    </source>
</evidence>
<feature type="coiled-coil region" evidence="4">
    <location>
        <begin position="813"/>
        <end position="843"/>
    </location>
</feature>
<evidence type="ECO:0000256" key="4">
    <source>
        <dbReference type="SAM" id="Coils"/>
    </source>
</evidence>
<dbReference type="STRING" id="1382522.W6MJQ1"/>
<feature type="repeat" description="TPR" evidence="3">
    <location>
        <begin position="372"/>
        <end position="405"/>
    </location>
</feature>
<dbReference type="InterPro" id="IPR011990">
    <property type="entry name" value="TPR-like_helical_dom_sf"/>
</dbReference>